<dbReference type="Gene3D" id="1.10.10.10">
    <property type="entry name" value="Winged helix-like DNA-binding domain superfamily/Winged helix DNA-binding domain"/>
    <property type="match status" value="2"/>
</dbReference>
<dbReference type="Pfam" id="PF00126">
    <property type="entry name" value="HTH_1"/>
    <property type="match status" value="1"/>
</dbReference>
<evidence type="ECO:0000256" key="1">
    <source>
        <dbReference type="SAM" id="MobiDB-lite"/>
    </source>
</evidence>
<dbReference type="InterPro" id="IPR000847">
    <property type="entry name" value="LysR_HTH_N"/>
</dbReference>
<dbReference type="InterPro" id="IPR036390">
    <property type="entry name" value="WH_DNA-bd_sf"/>
</dbReference>
<organism evidence="4 5">
    <name type="scientific">Amycolatopsis acididurans</name>
    <dbReference type="NCBI Taxonomy" id="2724524"/>
    <lineage>
        <taxon>Bacteria</taxon>
        <taxon>Bacillati</taxon>
        <taxon>Actinomycetota</taxon>
        <taxon>Actinomycetes</taxon>
        <taxon>Pseudonocardiales</taxon>
        <taxon>Pseudonocardiaceae</taxon>
        <taxon>Amycolatopsis</taxon>
    </lineage>
</organism>
<feature type="region of interest" description="Disordered" evidence="1">
    <location>
        <begin position="1"/>
        <end position="29"/>
    </location>
</feature>
<protein>
    <submittedName>
        <fullName evidence="4">LysR family transcriptional regulator</fullName>
    </submittedName>
</protein>
<dbReference type="EMBL" id="JAAXLS010000098">
    <property type="protein sequence ID" value="NKQ59397.1"/>
    <property type="molecule type" value="Genomic_DNA"/>
</dbReference>
<feature type="domain" description="TniQ" evidence="3">
    <location>
        <begin position="38"/>
        <end position="158"/>
    </location>
</feature>
<accession>A0ABX1JHW6</accession>
<dbReference type="Proteomes" id="UP000715441">
    <property type="component" value="Unassembled WGS sequence"/>
</dbReference>
<evidence type="ECO:0000259" key="2">
    <source>
        <dbReference type="Pfam" id="PF00126"/>
    </source>
</evidence>
<reference evidence="4 5" key="1">
    <citation type="submission" date="2020-04" db="EMBL/GenBank/DDBJ databases">
        <title>Novel species.</title>
        <authorList>
            <person name="Teo W.F.A."/>
            <person name="Lipun K."/>
            <person name="Srisuk N."/>
            <person name="Duangmal K."/>
        </authorList>
    </citation>
    <scope>NUCLEOTIDE SEQUENCE [LARGE SCALE GENOMIC DNA]</scope>
    <source>
        <strain evidence="4 5">K13G38</strain>
    </source>
</reference>
<comment type="caution">
    <text evidence="4">The sequence shown here is derived from an EMBL/GenBank/DDBJ whole genome shotgun (WGS) entry which is preliminary data.</text>
</comment>
<proteinExistence type="predicted"/>
<keyword evidence="5" id="KW-1185">Reference proteome</keyword>
<dbReference type="RefSeq" id="WP_168524129.1">
    <property type="nucleotide sequence ID" value="NZ_JAAXLS010000098.1"/>
</dbReference>
<sequence>MTTHTTVNQATHIHSNVSRNRTGKRGGEGVDSLVRALPLRTAILDGESIDSWIEAMARRHRLGLRSLLPALGITPTTPSTFRLIYGVNQRVLRRLETATGHPAGRLDSAVGDEIAAAHRLRSGGTRYCPRCLADTHGRWQLSWRLSWTVACFRHRLLLLDSCPACTVTPRIRISGVTPPLPPATCTHTMTPRKQRCGTDLTTAPTVAATDDVLNVQRWIQNLIIHASGRHTGQNAGEDRTHDAGEDTGEAVAEYAAVVLADLPVVMSWLLHSNHDALITAANRINPNRPTHHDSQNGAHRLHGTDTALTAAALMQARTILGSSSDQAAVSDLGAILSRLPTSRRVPPPGMPPPQWHNLSPRFQNRYLRAADSGLLPTERLRLRTMLFTAQLPGTEQCSRPGLARDTVSGDRARWVPQMLWPDWAARLLPTAGFHPELFRAVFSVCLLIPGHPDRDLLPALTAQFNPRVRRANVTGMLAELGDQFDSAMLGQVLTLLCRLTGYLDQHRAPIDYQRRHDQVPAEPITLQQWRDLACAAGAHPGDRNPRGRLLLAQRHLHHLLTGADLANRDHPLAFRNPGDRNRYVDFTASLTGPLRQALHEHAAALLTDLGIDEPLTWSPPAELAGGLDLPGIDTDTLDMDTISRLIVTEHRPPSEAARALGVHIEHIRLALERLDRPQRPWGVNAAPTAWLTEQRALRLFTREFFDREYIHKGRGLSELAADTGIGRHIIARIAKQLGVPLNNGRAPFPINPDWLRDQYCDQLRSTADIAAELGTDQMIVNNALHRFGIPARPPGIFSHPHMITKLGKDVPRDIRAAVEGTLHGWYRLHRFQITMAFPSLHSAAGYLGTTQRTLTDQFQRLERDIGATLFHRGAYNKPHHPTPRGHTLLSDLAQDRIQQVMMGSLRADQIRPKPSGKILIEAQRQAMAPRKPPQHRRFDDINVTRLRMTTPLKAILRDLVDNPGEFYGHELLNRTNVSAGVIYDILHRLLNVGWLTSRPEDEHAWLAGAPPGRGPGRRRTYYTLTPEGRRAALHELHHHHTFRNRKK</sequence>
<dbReference type="Pfam" id="PF06527">
    <property type="entry name" value="TniQ"/>
    <property type="match status" value="1"/>
</dbReference>
<feature type="compositionally biased region" description="Polar residues" evidence="1">
    <location>
        <begin position="1"/>
        <end position="20"/>
    </location>
</feature>
<dbReference type="InterPro" id="IPR009492">
    <property type="entry name" value="TniQ"/>
</dbReference>
<feature type="domain" description="HTH lysR-type" evidence="2">
    <location>
        <begin position="835"/>
        <end position="885"/>
    </location>
</feature>
<dbReference type="InterPro" id="IPR036388">
    <property type="entry name" value="WH-like_DNA-bd_sf"/>
</dbReference>
<dbReference type="SUPFAM" id="SSF46785">
    <property type="entry name" value="Winged helix' DNA-binding domain"/>
    <property type="match status" value="2"/>
</dbReference>
<evidence type="ECO:0000313" key="5">
    <source>
        <dbReference type="Proteomes" id="UP000715441"/>
    </source>
</evidence>
<gene>
    <name evidence="4" type="ORF">HFP15_41850</name>
</gene>
<name>A0ABX1JHW6_9PSEU</name>
<evidence type="ECO:0000259" key="3">
    <source>
        <dbReference type="Pfam" id="PF06527"/>
    </source>
</evidence>
<evidence type="ECO:0000313" key="4">
    <source>
        <dbReference type="EMBL" id="NKQ59397.1"/>
    </source>
</evidence>